<reference evidence="10" key="2">
    <citation type="submission" date="2020-09" db="EMBL/GenBank/DDBJ databases">
        <authorList>
            <person name="Sun Q."/>
            <person name="Kim S."/>
        </authorList>
    </citation>
    <scope>NUCLEOTIDE SEQUENCE</scope>
    <source>
        <strain evidence="10">KCTC 32182</strain>
    </source>
</reference>
<evidence type="ECO:0000256" key="8">
    <source>
        <dbReference type="ARBA" id="ARBA00023163"/>
    </source>
</evidence>
<dbReference type="EMBL" id="BMYX01000007">
    <property type="protein sequence ID" value="GGY14022.1"/>
    <property type="molecule type" value="Genomic_DNA"/>
</dbReference>
<dbReference type="Pfam" id="PF00392">
    <property type="entry name" value="GntR"/>
    <property type="match status" value="1"/>
</dbReference>
<keyword evidence="11" id="KW-1185">Reference proteome</keyword>
<evidence type="ECO:0000256" key="4">
    <source>
        <dbReference type="ARBA" id="ARBA00022679"/>
    </source>
</evidence>
<dbReference type="InterPro" id="IPR004839">
    <property type="entry name" value="Aminotransferase_I/II_large"/>
</dbReference>
<gene>
    <name evidence="10" type="ORF">GCM10011289_16710</name>
</gene>
<dbReference type="AlphaFoldDB" id="A0A918U9S6"/>
<comment type="similarity">
    <text evidence="1">In the C-terminal section; belongs to the class-I pyridoxal-phosphate-dependent aminotransferase family.</text>
</comment>
<dbReference type="InterPro" id="IPR015421">
    <property type="entry name" value="PyrdxlP-dep_Trfase_major"/>
</dbReference>
<dbReference type="InterPro" id="IPR036390">
    <property type="entry name" value="WH_DNA-bd_sf"/>
</dbReference>
<dbReference type="GO" id="GO:0003700">
    <property type="term" value="F:DNA-binding transcription factor activity"/>
    <property type="evidence" value="ECO:0007669"/>
    <property type="project" value="InterPro"/>
</dbReference>
<keyword evidence="8" id="KW-0804">Transcription</keyword>
<dbReference type="Gene3D" id="3.40.640.10">
    <property type="entry name" value="Type I PLP-dependent aspartate aminotransferase-like (Major domain)"/>
    <property type="match status" value="1"/>
</dbReference>
<comment type="caution">
    <text evidence="10">The sequence shown here is derived from an EMBL/GenBank/DDBJ whole genome shotgun (WGS) entry which is preliminary data.</text>
</comment>
<dbReference type="RefSeq" id="WP_189533212.1">
    <property type="nucleotide sequence ID" value="NZ_BMYX01000007.1"/>
</dbReference>
<sequence>MKRYEEIAESLAGEIRSGQWPPGSRLPSIRELTARHGISPATAFNAYYRLEERGLVRARERSGYFVTGGPQAIRAEPAACARTQLSSHVDISELVFDVLGAAQDPAMLPLGSAFASPDLFPLSRLARSMAASTRFIDPREIVASLPAGNSQLREQIARRYLGMGMHVAPEELIVTSGALEALNLCLSAVARPGDLIAIESPGFYAALQALERLGMKALEIPVHPKRGLDLAALANALDRHPVKACWFMTTFQNPMGASMAQESKQELVELLARHNVPLIEDDVYGELYFGRHCPLPAKAFDRLGLVMHCSSFSKTLAPGYRVGWVAPGRYGQAIERLKLMTTLCASIPAQVALADYLGSGGYDKHLRKLRHTLEGRLAVANEALAAHFPAGARLSRPDGGYFLWVELDEGFDTLELHRTAAAHGIGLAPGPVFSASRTQYRHCLRLNFGAAGPDAMSNGIGNLGELIRSAGRGSQKAVKPAPN</sequence>
<dbReference type="PANTHER" id="PTHR46577">
    <property type="entry name" value="HTH-TYPE TRANSCRIPTIONAL REGULATORY PROTEIN GABR"/>
    <property type="match status" value="1"/>
</dbReference>
<dbReference type="SUPFAM" id="SSF46785">
    <property type="entry name" value="Winged helix' DNA-binding domain"/>
    <property type="match status" value="1"/>
</dbReference>
<evidence type="ECO:0000256" key="1">
    <source>
        <dbReference type="ARBA" id="ARBA00005384"/>
    </source>
</evidence>
<dbReference type="GO" id="GO:0008483">
    <property type="term" value="F:transaminase activity"/>
    <property type="evidence" value="ECO:0007669"/>
    <property type="project" value="UniProtKB-KW"/>
</dbReference>
<dbReference type="Gene3D" id="1.10.10.10">
    <property type="entry name" value="Winged helix-like DNA-binding domain superfamily/Winged helix DNA-binding domain"/>
    <property type="match status" value="1"/>
</dbReference>
<evidence type="ECO:0000256" key="3">
    <source>
        <dbReference type="ARBA" id="ARBA00022576"/>
    </source>
</evidence>
<dbReference type="PANTHER" id="PTHR46577:SF2">
    <property type="entry name" value="TRANSCRIPTIONAL REGULATORY PROTEIN"/>
    <property type="match status" value="1"/>
</dbReference>
<dbReference type="CDD" id="cd07377">
    <property type="entry name" value="WHTH_GntR"/>
    <property type="match status" value="1"/>
</dbReference>
<proteinExistence type="inferred from homology"/>
<dbReference type="CDD" id="cd00609">
    <property type="entry name" value="AAT_like"/>
    <property type="match status" value="1"/>
</dbReference>
<keyword evidence="4" id="KW-0808">Transferase</keyword>
<dbReference type="GO" id="GO:0030170">
    <property type="term" value="F:pyridoxal phosphate binding"/>
    <property type="evidence" value="ECO:0007669"/>
    <property type="project" value="InterPro"/>
</dbReference>
<dbReference type="InterPro" id="IPR036388">
    <property type="entry name" value="WH-like_DNA-bd_sf"/>
</dbReference>
<dbReference type="SUPFAM" id="SSF53383">
    <property type="entry name" value="PLP-dependent transferases"/>
    <property type="match status" value="1"/>
</dbReference>
<evidence type="ECO:0000256" key="5">
    <source>
        <dbReference type="ARBA" id="ARBA00022898"/>
    </source>
</evidence>
<evidence type="ECO:0000313" key="10">
    <source>
        <dbReference type="EMBL" id="GGY14022.1"/>
    </source>
</evidence>
<evidence type="ECO:0000256" key="6">
    <source>
        <dbReference type="ARBA" id="ARBA00023015"/>
    </source>
</evidence>
<dbReference type="InterPro" id="IPR015422">
    <property type="entry name" value="PyrdxlP-dep_Trfase_small"/>
</dbReference>
<dbReference type="InterPro" id="IPR015424">
    <property type="entry name" value="PyrdxlP-dep_Trfase"/>
</dbReference>
<dbReference type="Pfam" id="PF00155">
    <property type="entry name" value="Aminotran_1_2"/>
    <property type="match status" value="1"/>
</dbReference>
<dbReference type="SMART" id="SM00345">
    <property type="entry name" value="HTH_GNTR"/>
    <property type="match status" value="1"/>
</dbReference>
<dbReference type="InterPro" id="IPR051446">
    <property type="entry name" value="HTH_trans_reg/aminotransferase"/>
</dbReference>
<dbReference type="Gene3D" id="3.90.1150.10">
    <property type="entry name" value="Aspartate Aminotransferase, domain 1"/>
    <property type="match status" value="1"/>
</dbReference>
<evidence type="ECO:0000256" key="7">
    <source>
        <dbReference type="ARBA" id="ARBA00023125"/>
    </source>
</evidence>
<accession>A0A918U9S6</accession>
<name>A0A918U9S6_9NEIS</name>
<keyword evidence="3" id="KW-0032">Aminotransferase</keyword>
<keyword evidence="7" id="KW-0238">DNA-binding</keyword>
<keyword evidence="6" id="KW-0805">Transcription regulation</keyword>
<evidence type="ECO:0000313" key="11">
    <source>
        <dbReference type="Proteomes" id="UP000645257"/>
    </source>
</evidence>
<organism evidence="10 11">
    <name type="scientific">Paludibacterium paludis</name>
    <dbReference type="NCBI Taxonomy" id="1225769"/>
    <lineage>
        <taxon>Bacteria</taxon>
        <taxon>Pseudomonadati</taxon>
        <taxon>Pseudomonadota</taxon>
        <taxon>Betaproteobacteria</taxon>
        <taxon>Neisseriales</taxon>
        <taxon>Chromobacteriaceae</taxon>
        <taxon>Paludibacterium</taxon>
    </lineage>
</organism>
<feature type="domain" description="HTH gntR-type" evidence="9">
    <location>
        <begin position="1"/>
        <end position="69"/>
    </location>
</feature>
<dbReference type="GO" id="GO:0003677">
    <property type="term" value="F:DNA binding"/>
    <property type="evidence" value="ECO:0007669"/>
    <property type="project" value="UniProtKB-KW"/>
</dbReference>
<dbReference type="Proteomes" id="UP000645257">
    <property type="component" value="Unassembled WGS sequence"/>
</dbReference>
<evidence type="ECO:0000259" key="9">
    <source>
        <dbReference type="PROSITE" id="PS50949"/>
    </source>
</evidence>
<dbReference type="FunFam" id="3.40.640.10:FF:000023">
    <property type="entry name" value="Transcriptional regulator, GntR family"/>
    <property type="match status" value="1"/>
</dbReference>
<protein>
    <recommendedName>
        <fullName evidence="2">Putative 8-amino-7-oxononanoate synthase</fullName>
    </recommendedName>
</protein>
<keyword evidence="5" id="KW-0663">Pyridoxal phosphate</keyword>
<evidence type="ECO:0000256" key="2">
    <source>
        <dbReference type="ARBA" id="ARBA00021531"/>
    </source>
</evidence>
<reference evidence="10" key="1">
    <citation type="journal article" date="2014" name="Int. J. Syst. Evol. Microbiol.">
        <title>Complete genome sequence of Corynebacterium casei LMG S-19264T (=DSM 44701T), isolated from a smear-ripened cheese.</title>
        <authorList>
            <consortium name="US DOE Joint Genome Institute (JGI-PGF)"/>
            <person name="Walter F."/>
            <person name="Albersmeier A."/>
            <person name="Kalinowski J."/>
            <person name="Ruckert C."/>
        </authorList>
    </citation>
    <scope>NUCLEOTIDE SEQUENCE</scope>
    <source>
        <strain evidence="10">KCTC 32182</strain>
    </source>
</reference>
<dbReference type="InterPro" id="IPR000524">
    <property type="entry name" value="Tscrpt_reg_HTH_GntR"/>
</dbReference>
<dbReference type="PROSITE" id="PS50949">
    <property type="entry name" value="HTH_GNTR"/>
    <property type="match status" value="1"/>
</dbReference>